<gene>
    <name evidence="5" type="ORF">E9229_001960</name>
</gene>
<evidence type="ECO:0000313" key="5">
    <source>
        <dbReference type="EMBL" id="MBB2995769.1"/>
    </source>
</evidence>
<evidence type="ECO:0000313" key="6">
    <source>
        <dbReference type="Proteomes" id="UP000523000"/>
    </source>
</evidence>
<name>A0A839QHW2_9MICC</name>
<dbReference type="PANTHER" id="PTHR37981">
    <property type="entry name" value="LIPASE 2"/>
    <property type="match status" value="1"/>
</dbReference>
<sequence length="290" mass="29810">MARTKKLRLLTLFGTALASCALLATGLAPASAAVSPPATHHGPPVINYVNLGDSYSAGFGTGTIVAGPLPGCYQTNGTSQVTLVAAQAHINLLIDAACAGAKTTDVATAATAVAPYLAQADLVTLTLGGNDLGWSTVVGACSTQGTAKLCDQAILATLLTLPKAAKSANKTLRIIDAATPGTILLQGYPRLFSPEFGNNPLITAKRAKQLNNLADLLNLSLAAATHGTSAQFVSVSSRFQGHGIGSPTSWLYLNPANPTDSFNLHPTATGYLLGYYPALKSRINALHLVY</sequence>
<dbReference type="PANTHER" id="PTHR37981:SF1">
    <property type="entry name" value="SGNH HYDROLASE-TYPE ESTERASE DOMAIN-CONTAINING PROTEIN"/>
    <property type="match status" value="1"/>
</dbReference>
<accession>A0A839QHW2</accession>
<proteinExistence type="predicted"/>
<comment type="caution">
    <text evidence="5">The sequence shown here is derived from an EMBL/GenBank/DDBJ whole genome shotgun (WGS) entry which is preliminary data.</text>
</comment>
<dbReference type="Pfam" id="PF13472">
    <property type="entry name" value="Lipase_GDSL_2"/>
    <property type="match status" value="1"/>
</dbReference>
<reference evidence="5 6" key="1">
    <citation type="submission" date="2020-08" db="EMBL/GenBank/DDBJ databases">
        <title>Sequencing the genomes of 1000 actinobacteria strains.</title>
        <authorList>
            <person name="Klenk H.-P."/>
        </authorList>
    </citation>
    <scope>NUCLEOTIDE SEQUENCE [LARGE SCALE GENOMIC DNA]</scope>
    <source>
        <strain evidence="5 6">DSM 22826</strain>
    </source>
</reference>
<evidence type="ECO:0000259" key="4">
    <source>
        <dbReference type="Pfam" id="PF13472"/>
    </source>
</evidence>
<feature type="disulfide bond" evidence="2">
    <location>
        <begin position="141"/>
        <end position="150"/>
    </location>
</feature>
<dbReference type="PROSITE" id="PS51257">
    <property type="entry name" value="PROKAR_LIPOPROTEIN"/>
    <property type="match status" value="1"/>
</dbReference>
<evidence type="ECO:0000256" key="2">
    <source>
        <dbReference type="PIRSR" id="PIRSR637460-2"/>
    </source>
</evidence>
<dbReference type="SUPFAM" id="SSF52266">
    <property type="entry name" value="SGNH hydrolase"/>
    <property type="match status" value="1"/>
</dbReference>
<feature type="signal peptide" evidence="3">
    <location>
        <begin position="1"/>
        <end position="32"/>
    </location>
</feature>
<evidence type="ECO:0000256" key="1">
    <source>
        <dbReference type="PIRSR" id="PIRSR637460-1"/>
    </source>
</evidence>
<feature type="chain" id="PRO_5032607930" evidence="3">
    <location>
        <begin position="33"/>
        <end position="290"/>
    </location>
</feature>
<dbReference type="EMBL" id="JACHVS010000001">
    <property type="protein sequence ID" value="MBB2995769.1"/>
    <property type="molecule type" value="Genomic_DNA"/>
</dbReference>
<dbReference type="InterPro" id="IPR036514">
    <property type="entry name" value="SGNH_hydro_sf"/>
</dbReference>
<dbReference type="AlphaFoldDB" id="A0A839QHW2"/>
<feature type="domain" description="SGNH hydrolase-type esterase" evidence="4">
    <location>
        <begin position="51"/>
        <end position="271"/>
    </location>
</feature>
<feature type="active site" description="Nucleophile" evidence="1">
    <location>
        <position position="54"/>
    </location>
</feature>
<dbReference type="Gene3D" id="3.40.50.1110">
    <property type="entry name" value="SGNH hydrolase"/>
    <property type="match status" value="1"/>
</dbReference>
<dbReference type="GO" id="GO:0016788">
    <property type="term" value="F:hydrolase activity, acting on ester bonds"/>
    <property type="evidence" value="ECO:0007669"/>
    <property type="project" value="InterPro"/>
</dbReference>
<protein>
    <submittedName>
        <fullName evidence="5">Lysophospholipase L1-like esterase</fullName>
    </submittedName>
</protein>
<dbReference type="InterPro" id="IPR013830">
    <property type="entry name" value="SGNH_hydro"/>
</dbReference>
<dbReference type="GO" id="GO:0006629">
    <property type="term" value="P:lipid metabolic process"/>
    <property type="evidence" value="ECO:0007669"/>
    <property type="project" value="TreeGrafter"/>
</dbReference>
<organism evidence="5 6">
    <name type="scientific">Paeniglutamicibacter cryotolerans</name>
    <dbReference type="NCBI Taxonomy" id="670079"/>
    <lineage>
        <taxon>Bacteria</taxon>
        <taxon>Bacillati</taxon>
        <taxon>Actinomycetota</taxon>
        <taxon>Actinomycetes</taxon>
        <taxon>Micrococcales</taxon>
        <taxon>Micrococcaceae</taxon>
        <taxon>Paeniglutamicibacter</taxon>
    </lineage>
</organism>
<dbReference type="RefSeq" id="WP_183510968.1">
    <property type="nucleotide sequence ID" value="NZ_BAABGK010000008.1"/>
</dbReference>
<feature type="disulfide bond" evidence="2">
    <location>
        <begin position="72"/>
        <end position="98"/>
    </location>
</feature>
<keyword evidence="2" id="KW-1015">Disulfide bond</keyword>
<evidence type="ECO:0000256" key="3">
    <source>
        <dbReference type="SAM" id="SignalP"/>
    </source>
</evidence>
<dbReference type="InterPro" id="IPR037460">
    <property type="entry name" value="SEST-like"/>
</dbReference>
<dbReference type="Proteomes" id="UP000523000">
    <property type="component" value="Unassembled WGS sequence"/>
</dbReference>
<keyword evidence="6" id="KW-1185">Reference proteome</keyword>
<keyword evidence="3" id="KW-0732">Signal</keyword>
<feature type="active site" evidence="1">
    <location>
        <position position="265"/>
    </location>
</feature>